<dbReference type="EMBL" id="CAAALY010062780">
    <property type="protein sequence ID" value="VEL23595.1"/>
    <property type="molecule type" value="Genomic_DNA"/>
</dbReference>
<name>A0A448WYV9_9PLAT</name>
<sequence length="246" mass="25851">MAKALPQVADSSQVDILSLRDVASSSLSGQSSAGASVHDSSTGWPIDCQSSLDLGAEEAAEPLLYGTNSADSEWQDTCREVAGRMSSPPLAKSQTRPVHFGADDFPAPLSTEMACKEASVEEDIKDPTSVEREAAEGEEWNENGVEGQEQQPRMTTTTRPMLATSWPQTTQSKSSCSVAPPVGMATGQADGSDVNREMGSRMARRPVEMSDFGLDLSSESLKPGDFADGQLGSGSGVFDPTGQPSS</sequence>
<feature type="region of interest" description="Disordered" evidence="1">
    <location>
        <begin position="27"/>
        <end position="55"/>
    </location>
</feature>
<proteinExistence type="predicted"/>
<feature type="compositionally biased region" description="Basic and acidic residues" evidence="1">
    <location>
        <begin position="125"/>
        <end position="135"/>
    </location>
</feature>
<protein>
    <submittedName>
        <fullName evidence="2">Uncharacterized protein</fullName>
    </submittedName>
</protein>
<evidence type="ECO:0000313" key="2">
    <source>
        <dbReference type="EMBL" id="VEL23595.1"/>
    </source>
</evidence>
<feature type="compositionally biased region" description="Polar residues" evidence="1">
    <location>
        <begin position="152"/>
        <end position="177"/>
    </location>
</feature>
<comment type="caution">
    <text evidence="2">The sequence shown here is derived from an EMBL/GenBank/DDBJ whole genome shotgun (WGS) entry which is preliminary data.</text>
</comment>
<organism evidence="2 3">
    <name type="scientific">Protopolystoma xenopodis</name>
    <dbReference type="NCBI Taxonomy" id="117903"/>
    <lineage>
        <taxon>Eukaryota</taxon>
        <taxon>Metazoa</taxon>
        <taxon>Spiralia</taxon>
        <taxon>Lophotrochozoa</taxon>
        <taxon>Platyhelminthes</taxon>
        <taxon>Monogenea</taxon>
        <taxon>Polyopisthocotylea</taxon>
        <taxon>Polystomatidea</taxon>
        <taxon>Polystomatidae</taxon>
        <taxon>Protopolystoma</taxon>
    </lineage>
</organism>
<reference evidence="2" key="1">
    <citation type="submission" date="2018-11" db="EMBL/GenBank/DDBJ databases">
        <authorList>
            <consortium name="Pathogen Informatics"/>
        </authorList>
    </citation>
    <scope>NUCLEOTIDE SEQUENCE</scope>
</reference>
<feature type="compositionally biased region" description="Polar residues" evidence="1">
    <location>
        <begin position="38"/>
        <end position="52"/>
    </location>
</feature>
<feature type="compositionally biased region" description="Low complexity" evidence="1">
    <location>
        <begin position="142"/>
        <end position="151"/>
    </location>
</feature>
<feature type="non-terminal residue" evidence="2">
    <location>
        <position position="246"/>
    </location>
</feature>
<dbReference type="Proteomes" id="UP000784294">
    <property type="component" value="Unassembled WGS sequence"/>
</dbReference>
<evidence type="ECO:0000313" key="3">
    <source>
        <dbReference type="Proteomes" id="UP000784294"/>
    </source>
</evidence>
<evidence type="ECO:0000256" key="1">
    <source>
        <dbReference type="SAM" id="MobiDB-lite"/>
    </source>
</evidence>
<feature type="region of interest" description="Disordered" evidence="1">
    <location>
        <begin position="83"/>
        <end position="246"/>
    </location>
</feature>
<dbReference type="AlphaFoldDB" id="A0A448WYV9"/>
<keyword evidence="3" id="KW-1185">Reference proteome</keyword>
<feature type="compositionally biased region" description="Low complexity" evidence="1">
    <location>
        <begin position="27"/>
        <end position="36"/>
    </location>
</feature>
<gene>
    <name evidence="2" type="ORF">PXEA_LOCUS17035</name>
</gene>
<accession>A0A448WYV9</accession>